<evidence type="ECO:0008006" key="4">
    <source>
        <dbReference type="Google" id="ProtNLM"/>
    </source>
</evidence>
<keyword evidence="3" id="KW-1185">Reference proteome</keyword>
<evidence type="ECO:0000313" key="2">
    <source>
        <dbReference type="EMBL" id="MBP2328326.1"/>
    </source>
</evidence>
<feature type="region of interest" description="Disordered" evidence="1">
    <location>
        <begin position="1"/>
        <end position="56"/>
    </location>
</feature>
<proteinExistence type="predicted"/>
<protein>
    <recommendedName>
        <fullName evidence="4">DUF3040 domain-containing protein</fullName>
    </recommendedName>
</protein>
<gene>
    <name evidence="2" type="ORF">JOF56_008711</name>
</gene>
<comment type="caution">
    <text evidence="2">The sequence shown here is derived from an EMBL/GenBank/DDBJ whole genome shotgun (WGS) entry which is preliminary data.</text>
</comment>
<evidence type="ECO:0000313" key="3">
    <source>
        <dbReference type="Proteomes" id="UP001519332"/>
    </source>
</evidence>
<organism evidence="2 3">
    <name type="scientific">Kibdelosporangium banguiense</name>
    <dbReference type="NCBI Taxonomy" id="1365924"/>
    <lineage>
        <taxon>Bacteria</taxon>
        <taxon>Bacillati</taxon>
        <taxon>Actinomycetota</taxon>
        <taxon>Actinomycetes</taxon>
        <taxon>Pseudonocardiales</taxon>
        <taxon>Pseudonocardiaceae</taxon>
        <taxon>Kibdelosporangium</taxon>
    </lineage>
</organism>
<accession>A0ABS4TV87</accession>
<reference evidence="2 3" key="1">
    <citation type="submission" date="2021-03" db="EMBL/GenBank/DDBJ databases">
        <title>Sequencing the genomes of 1000 actinobacteria strains.</title>
        <authorList>
            <person name="Klenk H.-P."/>
        </authorList>
    </citation>
    <scope>NUCLEOTIDE SEQUENCE [LARGE SCALE GENOMIC DNA]</scope>
    <source>
        <strain evidence="2 3">DSM 46670</strain>
    </source>
</reference>
<dbReference type="Proteomes" id="UP001519332">
    <property type="component" value="Unassembled WGS sequence"/>
</dbReference>
<sequence length="76" mass="8640">MSASINERLHEYLHKLPGMPSHSEADRLNQNRHAHNHRGGRRPSLSSPNGHHARPPRVLVAWQKWIEGLFTGRGGH</sequence>
<feature type="compositionally biased region" description="Basic residues" evidence="1">
    <location>
        <begin position="30"/>
        <end position="41"/>
    </location>
</feature>
<name>A0ABS4TV87_9PSEU</name>
<dbReference type="EMBL" id="JAGINW010000001">
    <property type="protein sequence ID" value="MBP2328326.1"/>
    <property type="molecule type" value="Genomic_DNA"/>
</dbReference>
<dbReference type="RefSeq" id="WP_209645337.1">
    <property type="nucleotide sequence ID" value="NZ_JAGINW010000001.1"/>
</dbReference>
<evidence type="ECO:0000256" key="1">
    <source>
        <dbReference type="SAM" id="MobiDB-lite"/>
    </source>
</evidence>